<evidence type="ECO:0000313" key="1">
    <source>
        <dbReference type="EMBL" id="KAG7393420.1"/>
    </source>
</evidence>
<sequence length="163" mass="18846">MLSFGTRKKCVEEWTKYDLLEEEAFALLESILEDEHGEAVSRAVTDAADLDERHDERGEEEAFAFLESICIEDDSPDNYMYECLLTEKQRAEKEVFALPKRVLEDSDEPSDHDILAHSLKEHQPQGVDPLEMKKLEDAAFALLETIFEDDDDKEILFPVHKRN</sequence>
<keyword evidence="2" id="KW-1185">Reference proteome</keyword>
<organism evidence="1 2">
    <name type="scientific">Phytophthora pseudosyringae</name>
    <dbReference type="NCBI Taxonomy" id="221518"/>
    <lineage>
        <taxon>Eukaryota</taxon>
        <taxon>Sar</taxon>
        <taxon>Stramenopiles</taxon>
        <taxon>Oomycota</taxon>
        <taxon>Peronosporomycetes</taxon>
        <taxon>Peronosporales</taxon>
        <taxon>Peronosporaceae</taxon>
        <taxon>Phytophthora</taxon>
    </lineage>
</organism>
<proteinExistence type="predicted"/>
<comment type="caution">
    <text evidence="1">The sequence shown here is derived from an EMBL/GenBank/DDBJ whole genome shotgun (WGS) entry which is preliminary data.</text>
</comment>
<dbReference type="Proteomes" id="UP000694044">
    <property type="component" value="Unassembled WGS sequence"/>
</dbReference>
<dbReference type="OrthoDB" id="125076at2759"/>
<evidence type="ECO:0000313" key="2">
    <source>
        <dbReference type="Proteomes" id="UP000694044"/>
    </source>
</evidence>
<accession>A0A8T1WNC4</accession>
<reference evidence="1" key="1">
    <citation type="submission" date="2021-02" db="EMBL/GenBank/DDBJ databases">
        <authorList>
            <person name="Palmer J.M."/>
        </authorList>
    </citation>
    <scope>NUCLEOTIDE SEQUENCE</scope>
    <source>
        <strain evidence="1">SCRP734</strain>
    </source>
</reference>
<protein>
    <submittedName>
        <fullName evidence="1">Uncharacterized protein</fullName>
    </submittedName>
</protein>
<name>A0A8T1WNC4_9STRA</name>
<gene>
    <name evidence="1" type="ORF">PHYPSEUDO_009624</name>
</gene>
<dbReference type="EMBL" id="JAGDFM010000004">
    <property type="protein sequence ID" value="KAG7393420.1"/>
    <property type="molecule type" value="Genomic_DNA"/>
</dbReference>
<dbReference type="AlphaFoldDB" id="A0A8T1WNC4"/>